<dbReference type="RefSeq" id="WP_266349240.1">
    <property type="nucleotide sequence ID" value="NZ_JAPKNG010000003.1"/>
</dbReference>
<dbReference type="EMBL" id="JAUSVO010000003">
    <property type="protein sequence ID" value="MDQ0438352.1"/>
    <property type="molecule type" value="Genomic_DNA"/>
</dbReference>
<organism evidence="1 2">
    <name type="scientific">Kaistia dalseonensis</name>
    <dbReference type="NCBI Taxonomy" id="410840"/>
    <lineage>
        <taxon>Bacteria</taxon>
        <taxon>Pseudomonadati</taxon>
        <taxon>Pseudomonadota</taxon>
        <taxon>Alphaproteobacteria</taxon>
        <taxon>Hyphomicrobiales</taxon>
        <taxon>Kaistiaceae</taxon>
        <taxon>Kaistia</taxon>
    </lineage>
</organism>
<reference evidence="1 2" key="1">
    <citation type="submission" date="2023-07" db="EMBL/GenBank/DDBJ databases">
        <title>Genomic Encyclopedia of Type Strains, Phase IV (KMG-IV): sequencing the most valuable type-strain genomes for metagenomic binning, comparative biology and taxonomic classification.</title>
        <authorList>
            <person name="Goeker M."/>
        </authorList>
    </citation>
    <scope>NUCLEOTIDE SEQUENCE [LARGE SCALE GENOMIC DNA]</scope>
    <source>
        <strain evidence="1 2">B6-8</strain>
    </source>
</reference>
<name>A0ABU0H7R0_9HYPH</name>
<keyword evidence="2" id="KW-1185">Reference proteome</keyword>
<evidence type="ECO:0000313" key="1">
    <source>
        <dbReference type="EMBL" id="MDQ0438352.1"/>
    </source>
</evidence>
<evidence type="ECO:0000313" key="2">
    <source>
        <dbReference type="Proteomes" id="UP001241603"/>
    </source>
</evidence>
<sequence length="119" mass="13725">MAEGAGFELNSDWAQNPSVQQLSEEVGSGVWCFFWYKSWYAEAVLSNTNYIRSIRHSFQDRLTAADMPDRLQADLMGHKFNRPRYGEGPTLEHKLEWLKRVNVSDVEDASAAANWEIRQ</sequence>
<dbReference type="Proteomes" id="UP001241603">
    <property type="component" value="Unassembled WGS sequence"/>
</dbReference>
<gene>
    <name evidence="1" type="ORF">QO014_002744</name>
</gene>
<proteinExistence type="predicted"/>
<accession>A0ABU0H7R0</accession>
<comment type="caution">
    <text evidence="1">The sequence shown here is derived from an EMBL/GenBank/DDBJ whole genome shotgun (WGS) entry which is preliminary data.</text>
</comment>
<protein>
    <submittedName>
        <fullName evidence="1">Uncharacterized protein</fullName>
    </submittedName>
</protein>